<sequence length="992" mass="112009">GKIAMEVIENWDDDDLDIEGDDFAFRSTSLSTSVTTTLSNRRESMSSHMSARSDIDSNNGDEERQVNVLGDDELSTNDAIVTANLAGIPIPHNTPSSALIGGTIKRLGGRKITKNIQDDWDDGDLEFSGEGELKVKIHEDASFPESLRQFSGPNSAQSSPARQRKSALVSSFGPHLRLRSSQALNTLLDQYMDSENKDNKRENVISVSKSRKNPRLLSIVTSPTLYRRQQALEFEDFEQDFQLPLNDGPLRLSIVKDMPKTPNSIQDESDEWGEGGSLGTRHGGKRDRASNRGSSVTAMSPSVSSSLTLESEDEGLEGLLIPNDPIQFREILNKKQRVQNTCHNTEDSVPISESKDDFFSGLDIEFGDIFDSRKHTMNRNVKVKTTRHASPTRPKAAVSLTFTSRSTTSSTSRLPRPLGTYERIPSSLESVPESGDPILNQNHRFHSRLGHSSHPSTSSTTTPSTPLSGIIPPSTPRRRELVPKTSLNTLYQEPTTTNTQLLKVKRSMPIIRSFQANSKPSINQRFERPPLYFDNNRPLSFSRPKTPVERVRGAESIQNSLKLHQTPFLPAGASNAQSHHILAKQSHNLRHYNFESSNNTLERHISSRAVSRSGISSSSPHRKGADALAREATTKRLLTKPVRGRHFGDGYELDAFDDLPTSREFEQKYIKEPMIRGPHNRTNTCKKNFEQDTRAFSNHILTSLTSRQSRDNLPRFARDTTASRLARENTIAQRISSSKGAPSVTLTNHWKAKVNASTGLSSCKVRLTKPKKNKRMPQKPQLIKPLGNCNNPKSIKGMYYNPYTYRWEGNESELSQFDLPSSPSTSSIPSIAHRENRQNYREKETLTPRPALIQHVKSIHNVQVVGGMVFDPQRMCWLKISSQRRRDINSSDDLTNSIDSFDDDEEDVFKDVPDLEDSRPYDSSSGGLNNDSYREDFLVGEEFDVGPEFIKRQREEEERWRRKVEKWIQAEFDIDRNNSDWRWTIRNMIMNH</sequence>
<dbReference type="AlphaFoldDB" id="A0A2S4PMG1"/>
<feature type="region of interest" description="Disordered" evidence="1">
    <location>
        <begin position="383"/>
        <end position="480"/>
    </location>
</feature>
<feature type="region of interest" description="Disordered" evidence="1">
    <location>
        <begin position="34"/>
        <end position="62"/>
    </location>
</feature>
<evidence type="ECO:0000313" key="3">
    <source>
        <dbReference type="Proteomes" id="UP000237438"/>
    </source>
</evidence>
<evidence type="ECO:0008006" key="4">
    <source>
        <dbReference type="Google" id="ProtNLM"/>
    </source>
</evidence>
<feature type="region of interest" description="Disordered" evidence="1">
    <location>
        <begin position="259"/>
        <end position="307"/>
    </location>
</feature>
<feature type="non-terminal residue" evidence="2">
    <location>
        <position position="992"/>
    </location>
</feature>
<dbReference type="OrthoDB" id="19159at2759"/>
<dbReference type="STRING" id="225359.A0A2S4PMG1"/>
<organism evidence="2 3">
    <name type="scientific">Erysiphe pulchra</name>
    <dbReference type="NCBI Taxonomy" id="225359"/>
    <lineage>
        <taxon>Eukaryota</taxon>
        <taxon>Fungi</taxon>
        <taxon>Dikarya</taxon>
        <taxon>Ascomycota</taxon>
        <taxon>Pezizomycotina</taxon>
        <taxon>Leotiomycetes</taxon>
        <taxon>Erysiphales</taxon>
        <taxon>Erysiphaceae</taxon>
        <taxon>Erysiphe</taxon>
    </lineage>
</organism>
<dbReference type="GO" id="GO:0031578">
    <property type="term" value="P:mitotic spindle orientation checkpoint signaling"/>
    <property type="evidence" value="ECO:0007669"/>
    <property type="project" value="TreeGrafter"/>
</dbReference>
<feature type="compositionally biased region" description="Low complexity" evidence="1">
    <location>
        <begin position="399"/>
        <end position="418"/>
    </location>
</feature>
<feature type="compositionally biased region" description="Basic and acidic residues" evidence="1">
    <location>
        <begin position="623"/>
        <end position="632"/>
    </location>
</feature>
<comment type="caution">
    <text evidence="2">The sequence shown here is derived from an EMBL/GenBank/DDBJ whole genome shotgun (WGS) entry which is preliminary data.</text>
</comment>
<dbReference type="GO" id="GO:0044732">
    <property type="term" value="C:mitotic spindle pole body"/>
    <property type="evidence" value="ECO:0007669"/>
    <property type="project" value="TreeGrafter"/>
</dbReference>
<feature type="region of interest" description="Disordered" evidence="1">
    <location>
        <begin position="608"/>
        <end position="632"/>
    </location>
</feature>
<keyword evidence="3" id="KW-1185">Reference proteome</keyword>
<reference evidence="2 3" key="1">
    <citation type="submission" date="2017-10" db="EMBL/GenBank/DDBJ databases">
        <title>Development of genomic resources for the powdery mildew, Erysiphe pulchra.</title>
        <authorList>
            <person name="Wadl P.A."/>
            <person name="Mack B.M."/>
            <person name="Moore G."/>
            <person name="Beltz S.B."/>
        </authorList>
    </citation>
    <scope>NUCLEOTIDE SEQUENCE [LARGE SCALE GENOMIC DNA]</scope>
    <source>
        <strain evidence="2">Cflorida</strain>
    </source>
</reference>
<feature type="region of interest" description="Disordered" evidence="1">
    <location>
        <begin position="814"/>
        <end position="848"/>
    </location>
</feature>
<dbReference type="GO" id="GO:0005096">
    <property type="term" value="F:GTPase activator activity"/>
    <property type="evidence" value="ECO:0007669"/>
    <property type="project" value="InterPro"/>
</dbReference>
<feature type="compositionally biased region" description="Low complexity" evidence="1">
    <location>
        <begin position="294"/>
        <end position="307"/>
    </location>
</feature>
<protein>
    <recommendedName>
        <fullName evidence="4">Cytokinesis regulator</fullName>
    </recommendedName>
</protein>
<feature type="compositionally biased region" description="Low complexity" evidence="1">
    <location>
        <begin position="452"/>
        <end position="472"/>
    </location>
</feature>
<feature type="compositionally biased region" description="Basic and acidic residues" evidence="1">
    <location>
        <begin position="909"/>
        <end position="920"/>
    </location>
</feature>
<accession>A0A2S4PMG1</accession>
<feature type="compositionally biased region" description="Polar residues" evidence="1">
    <location>
        <begin position="921"/>
        <end position="930"/>
    </location>
</feature>
<dbReference type="PANTHER" id="PTHR35140:SF1">
    <property type="entry name" value="MITOTIC CHECK POINT PROTEIN BFA1"/>
    <property type="match status" value="1"/>
</dbReference>
<feature type="compositionally biased region" description="Low complexity" evidence="1">
    <location>
        <begin position="608"/>
        <end position="619"/>
    </location>
</feature>
<dbReference type="InterPro" id="IPR034586">
    <property type="entry name" value="Bfa1/Byr4"/>
</dbReference>
<feature type="region of interest" description="Disordered" evidence="1">
    <location>
        <begin position="888"/>
        <end position="930"/>
    </location>
</feature>
<feature type="compositionally biased region" description="Basic and acidic residues" evidence="1">
    <location>
        <begin position="40"/>
        <end position="62"/>
    </location>
</feature>
<gene>
    <name evidence="2" type="ORF">EPUL_005496</name>
</gene>
<proteinExistence type="predicted"/>
<feature type="compositionally biased region" description="Polar residues" evidence="1">
    <location>
        <begin position="148"/>
        <end position="161"/>
    </location>
</feature>
<feature type="non-terminal residue" evidence="2">
    <location>
        <position position="1"/>
    </location>
</feature>
<feature type="compositionally biased region" description="Low complexity" evidence="1">
    <location>
        <begin position="820"/>
        <end position="831"/>
    </location>
</feature>
<dbReference type="EMBL" id="PEDP01001795">
    <property type="protein sequence ID" value="POS83210.1"/>
    <property type="molecule type" value="Genomic_DNA"/>
</dbReference>
<feature type="compositionally biased region" description="Basic and acidic residues" evidence="1">
    <location>
        <begin position="832"/>
        <end position="846"/>
    </location>
</feature>
<evidence type="ECO:0000256" key="1">
    <source>
        <dbReference type="SAM" id="MobiDB-lite"/>
    </source>
</evidence>
<dbReference type="GO" id="GO:1990334">
    <property type="term" value="C:Bfa1-Bub2 complex"/>
    <property type="evidence" value="ECO:0007669"/>
    <property type="project" value="InterPro"/>
</dbReference>
<name>A0A2S4PMG1_9PEZI</name>
<evidence type="ECO:0000313" key="2">
    <source>
        <dbReference type="EMBL" id="POS83210.1"/>
    </source>
</evidence>
<feature type="region of interest" description="Disordered" evidence="1">
    <location>
        <begin position="146"/>
        <end position="166"/>
    </location>
</feature>
<dbReference type="Proteomes" id="UP000237438">
    <property type="component" value="Unassembled WGS sequence"/>
</dbReference>
<dbReference type="PANTHER" id="PTHR35140">
    <property type="entry name" value="MITOTIC CHECK POINT PROTEIN BFA1"/>
    <property type="match status" value="1"/>
</dbReference>